<dbReference type="Gene3D" id="3.20.20.80">
    <property type="entry name" value="Glycosidases"/>
    <property type="match status" value="1"/>
</dbReference>
<keyword evidence="2" id="KW-0326">Glycosidase</keyword>
<evidence type="ECO:0000256" key="3">
    <source>
        <dbReference type="SAM" id="Phobius"/>
    </source>
</evidence>
<evidence type="ECO:0000256" key="1">
    <source>
        <dbReference type="ARBA" id="ARBA00007806"/>
    </source>
</evidence>
<feature type="domain" description="Glycosyl hydrolase family 31 C-terminal" evidence="5">
    <location>
        <begin position="609"/>
        <end position="690"/>
    </location>
</feature>
<accession>A0A482VWD0</accession>
<name>A0A482VWD0_ASBVE</name>
<dbReference type="OrthoDB" id="10070917at2759"/>
<dbReference type="CDD" id="cd06592">
    <property type="entry name" value="GH31_NET37"/>
    <property type="match status" value="1"/>
</dbReference>
<evidence type="ECO:0000256" key="2">
    <source>
        <dbReference type="RuleBase" id="RU361185"/>
    </source>
</evidence>
<dbReference type="InterPro" id="IPR048395">
    <property type="entry name" value="Glyco_hydro_31_C"/>
</dbReference>
<dbReference type="InterPro" id="IPR000322">
    <property type="entry name" value="Glyco_hydro_31_TIM"/>
</dbReference>
<dbReference type="GO" id="GO:0005975">
    <property type="term" value="P:carbohydrate metabolic process"/>
    <property type="evidence" value="ECO:0007669"/>
    <property type="project" value="InterPro"/>
</dbReference>
<evidence type="ECO:0000259" key="5">
    <source>
        <dbReference type="Pfam" id="PF21365"/>
    </source>
</evidence>
<organism evidence="6 7">
    <name type="scientific">Asbolus verrucosus</name>
    <name type="common">Desert ironclad beetle</name>
    <dbReference type="NCBI Taxonomy" id="1661398"/>
    <lineage>
        <taxon>Eukaryota</taxon>
        <taxon>Metazoa</taxon>
        <taxon>Ecdysozoa</taxon>
        <taxon>Arthropoda</taxon>
        <taxon>Hexapoda</taxon>
        <taxon>Insecta</taxon>
        <taxon>Pterygota</taxon>
        <taxon>Neoptera</taxon>
        <taxon>Endopterygota</taxon>
        <taxon>Coleoptera</taxon>
        <taxon>Polyphaga</taxon>
        <taxon>Cucujiformia</taxon>
        <taxon>Tenebrionidae</taxon>
        <taxon>Pimeliinae</taxon>
        <taxon>Asbolus</taxon>
    </lineage>
</organism>
<keyword evidence="2" id="KW-0378">Hydrolase</keyword>
<proteinExistence type="inferred from homology"/>
<dbReference type="PANTHER" id="PTHR43053:SF6">
    <property type="entry name" value="SITS-BINDING PROTEIN"/>
    <property type="match status" value="1"/>
</dbReference>
<evidence type="ECO:0000313" key="7">
    <source>
        <dbReference type="Proteomes" id="UP000292052"/>
    </source>
</evidence>
<dbReference type="SUPFAM" id="SSF51445">
    <property type="entry name" value="(Trans)glycosidases"/>
    <property type="match status" value="1"/>
</dbReference>
<keyword evidence="3" id="KW-0472">Membrane</keyword>
<dbReference type="Gene3D" id="2.60.40.1180">
    <property type="entry name" value="Golgi alpha-mannosidase II"/>
    <property type="match status" value="1"/>
</dbReference>
<dbReference type="InterPro" id="IPR013780">
    <property type="entry name" value="Glyco_hydro_b"/>
</dbReference>
<feature type="transmembrane region" description="Helical" evidence="3">
    <location>
        <begin position="26"/>
        <end position="46"/>
    </location>
</feature>
<sequence length="698" mass="80367">MDFFLKILMLPATLRKKKAPDYKTRIFVVLLFITIVVLICTAYGLYHQKILQKAYFQKIKFNKLKRVMKIYNNEGHEVIRARLGTTVNYDKALPCLPSDERKDGSICLEWMGRARLYLQFRELSTEVKCYNLQWIALKEAIHPTDCFDLSQSNDHWYGGGQTAESAWPLEKGNHDFAPFITGRVDKHEYGNVLKRYFISSKGVALMVDDITPLYVSVMGVDNKELCLKAKYDDFAYVNRIMKTAQLNYSICISSDMTKLHSNLVDNALWDGLKQEDMNVVNSLLTEPLWEITSMLKSELTEETISNYTENVIALGFLKQGHVLINEFWQKHVGDFEVDSERFPTLEEAITIMHRRGFRIVFSILPFISTESSNFAEAVKRRLLVSERFSDRRIPALTRYKSIQSAGVLDITNNRTIPWLLDKLKTVVSKYQFDAYYLDLGTAYDMPHYYECEKPLINPDQYKTLFINSLQSSVSMFGVNSAIERPKTPTFVSLPQFESSWDGLRRVIPTVLTYGLLGYPFLIPGAVGGDYEAPMTVYHTNYTSELLPDKELYVRWLQLATFLPVIRYTHLPSTYGDDKVMEMARILTSLRQGKVTPLLKKYAKASLDTGLPLIRPLWMLEYNDTACHVVADEFSIGEDLIVAPVLYSGAREREVYLPAGVWKDGIDGSLRKGSRWIHDYKVEVDKVAFFKRMPDDTRF</sequence>
<dbReference type="AlphaFoldDB" id="A0A482VWD0"/>
<keyword evidence="3" id="KW-1133">Transmembrane helix</keyword>
<feature type="domain" description="Glycoside hydrolase family 31 TIM barrel" evidence="4">
    <location>
        <begin position="326"/>
        <end position="450"/>
    </location>
</feature>
<dbReference type="STRING" id="1661398.A0A482VWD0"/>
<dbReference type="PANTHER" id="PTHR43053">
    <property type="entry name" value="GLYCOSIDASE FAMILY 31"/>
    <property type="match status" value="1"/>
</dbReference>
<keyword evidence="7" id="KW-1185">Reference proteome</keyword>
<comment type="caution">
    <text evidence="6">The sequence shown here is derived from an EMBL/GenBank/DDBJ whole genome shotgun (WGS) entry which is preliminary data.</text>
</comment>
<dbReference type="SUPFAM" id="SSF51011">
    <property type="entry name" value="Glycosyl hydrolase domain"/>
    <property type="match status" value="1"/>
</dbReference>
<reference evidence="6 7" key="1">
    <citation type="submission" date="2017-03" db="EMBL/GenBank/DDBJ databases">
        <title>Genome of the blue death feigning beetle - Asbolus verrucosus.</title>
        <authorList>
            <person name="Rider S.D."/>
        </authorList>
    </citation>
    <scope>NUCLEOTIDE SEQUENCE [LARGE SCALE GENOMIC DNA]</scope>
    <source>
        <strain evidence="6">Butters</strain>
        <tissue evidence="6">Head and leg muscle</tissue>
    </source>
</reference>
<dbReference type="GO" id="GO:0004553">
    <property type="term" value="F:hydrolase activity, hydrolyzing O-glycosyl compounds"/>
    <property type="evidence" value="ECO:0007669"/>
    <property type="project" value="InterPro"/>
</dbReference>
<dbReference type="Pfam" id="PF21365">
    <property type="entry name" value="Glyco_hydro_31_3rd"/>
    <property type="match status" value="1"/>
</dbReference>
<protein>
    <submittedName>
        <fullName evidence="6">Glyco hydro 31 domain containing protein</fullName>
    </submittedName>
</protein>
<feature type="domain" description="Glycoside hydrolase family 31 TIM barrel" evidence="4">
    <location>
        <begin position="497"/>
        <end position="568"/>
    </location>
</feature>
<dbReference type="Proteomes" id="UP000292052">
    <property type="component" value="Unassembled WGS sequence"/>
</dbReference>
<comment type="similarity">
    <text evidence="1 2">Belongs to the glycosyl hydrolase 31 family.</text>
</comment>
<evidence type="ECO:0000259" key="4">
    <source>
        <dbReference type="Pfam" id="PF01055"/>
    </source>
</evidence>
<dbReference type="EMBL" id="QDEB01059526">
    <property type="protein sequence ID" value="RZC36718.1"/>
    <property type="molecule type" value="Genomic_DNA"/>
</dbReference>
<keyword evidence="3" id="KW-0812">Transmembrane</keyword>
<dbReference type="Pfam" id="PF01055">
    <property type="entry name" value="Glyco_hydro_31_2nd"/>
    <property type="match status" value="2"/>
</dbReference>
<dbReference type="InterPro" id="IPR050985">
    <property type="entry name" value="Alpha-glycosidase_related"/>
</dbReference>
<gene>
    <name evidence="6" type="ORF">BDFB_012327</name>
</gene>
<dbReference type="InterPro" id="IPR017853">
    <property type="entry name" value="GH"/>
</dbReference>
<evidence type="ECO:0000313" key="6">
    <source>
        <dbReference type="EMBL" id="RZC36718.1"/>
    </source>
</evidence>